<dbReference type="SUPFAM" id="SSF103473">
    <property type="entry name" value="MFS general substrate transporter"/>
    <property type="match status" value="1"/>
</dbReference>
<keyword evidence="2" id="KW-0813">Transport</keyword>
<feature type="transmembrane region" description="Helical" evidence="6">
    <location>
        <begin position="12"/>
        <end position="29"/>
    </location>
</feature>
<sequence>METKAVSRWKRIFQFIVLCFGGNIGYVVYMRSAYYDAYLEAFTMTNQEFGVLFSVYGTMTIFAYFFGGVIADKFSARKLMSFSLVSTGLLNIWFGTFPSYKIALLIYALMGITTTLTFWSALMKVTRQFGRSINGESTAFGGLEGGRAISQMLIGTLLAFIFGRFVSMSTGLRTIIFMYGGLLILLGVLTWMIFKGDSEDETASETSLQLLKECIKNPSIWLMAFMVMGCYSAGSTMSGYASKVAISGFGATAAAAAYIGLFDSYFKPFGAFAGGVLGDKFGSSKALMISVGAVAVSCIIIAVFSGSGTGLVFFMIVFALAMVFNGAMRGQYFAPIKEAKISMAISGTAIGLISTIGYLPDVFISPIVGSILDNNEPNVALKYLYLMLAGFAVFAVIMAFLFRLINKKNIQELSEERKLAKAAK</sequence>
<evidence type="ECO:0000259" key="7">
    <source>
        <dbReference type="PROSITE" id="PS50850"/>
    </source>
</evidence>
<evidence type="ECO:0000313" key="8">
    <source>
        <dbReference type="EMBL" id="MBU9725473.1"/>
    </source>
</evidence>
<gene>
    <name evidence="8" type="ORF">KTH90_05525</name>
</gene>
<dbReference type="InterPro" id="IPR011701">
    <property type="entry name" value="MFS"/>
</dbReference>
<evidence type="ECO:0000256" key="2">
    <source>
        <dbReference type="ARBA" id="ARBA00022448"/>
    </source>
</evidence>
<feature type="domain" description="Major facilitator superfamily (MFS) profile" evidence="7">
    <location>
        <begin position="1"/>
        <end position="407"/>
    </location>
</feature>
<protein>
    <submittedName>
        <fullName evidence="8">MFS transporter</fullName>
    </submittedName>
</protein>
<dbReference type="InterPro" id="IPR036259">
    <property type="entry name" value="MFS_trans_sf"/>
</dbReference>
<feature type="transmembrane region" description="Helical" evidence="6">
    <location>
        <begin position="246"/>
        <end position="266"/>
    </location>
</feature>
<name>A0ABS6K4P2_9FIRM</name>
<dbReference type="PANTHER" id="PTHR23506">
    <property type="entry name" value="GH10249P"/>
    <property type="match status" value="1"/>
</dbReference>
<keyword evidence="4 6" id="KW-1133">Transmembrane helix</keyword>
<dbReference type="Proteomes" id="UP001314681">
    <property type="component" value="Unassembled WGS sequence"/>
</dbReference>
<dbReference type="EMBL" id="JAHQCX010000003">
    <property type="protein sequence ID" value="MBU9725473.1"/>
    <property type="molecule type" value="Genomic_DNA"/>
</dbReference>
<dbReference type="InterPro" id="IPR050930">
    <property type="entry name" value="MFS_Vesicular_Transporter"/>
</dbReference>
<evidence type="ECO:0000256" key="3">
    <source>
        <dbReference type="ARBA" id="ARBA00022692"/>
    </source>
</evidence>
<keyword evidence="3 6" id="KW-0812">Transmembrane</keyword>
<dbReference type="CDD" id="cd06174">
    <property type="entry name" value="MFS"/>
    <property type="match status" value="1"/>
</dbReference>
<evidence type="ECO:0000256" key="4">
    <source>
        <dbReference type="ARBA" id="ARBA00022989"/>
    </source>
</evidence>
<feature type="transmembrane region" description="Helical" evidence="6">
    <location>
        <begin position="49"/>
        <end position="67"/>
    </location>
</feature>
<dbReference type="InterPro" id="IPR020846">
    <property type="entry name" value="MFS_dom"/>
</dbReference>
<feature type="transmembrane region" description="Helical" evidence="6">
    <location>
        <begin position="384"/>
        <end position="405"/>
    </location>
</feature>
<evidence type="ECO:0000256" key="6">
    <source>
        <dbReference type="SAM" id="Phobius"/>
    </source>
</evidence>
<feature type="transmembrane region" description="Helical" evidence="6">
    <location>
        <begin position="215"/>
        <end position="234"/>
    </location>
</feature>
<dbReference type="PROSITE" id="PS50850">
    <property type="entry name" value="MFS"/>
    <property type="match status" value="1"/>
</dbReference>
<dbReference type="Pfam" id="PF07690">
    <property type="entry name" value="MFS_1"/>
    <property type="match status" value="1"/>
</dbReference>
<reference evidence="8 9" key="1">
    <citation type="submission" date="2021-06" db="EMBL/GenBank/DDBJ databases">
        <title>Description of novel taxa of the family Lachnospiraceae.</title>
        <authorList>
            <person name="Chaplin A.V."/>
            <person name="Sokolova S.R."/>
            <person name="Pikina A.P."/>
            <person name="Korzhanova M."/>
            <person name="Belova V."/>
            <person name="Korostin D."/>
            <person name="Efimov B.A."/>
        </authorList>
    </citation>
    <scope>NUCLEOTIDE SEQUENCE [LARGE SCALE GENOMIC DNA]</scope>
    <source>
        <strain evidence="8 9">ASD4241</strain>
    </source>
</reference>
<dbReference type="PANTHER" id="PTHR23506:SF23">
    <property type="entry name" value="GH10249P"/>
    <property type="match status" value="1"/>
</dbReference>
<dbReference type="Gene3D" id="1.20.1250.20">
    <property type="entry name" value="MFS general substrate transporter like domains"/>
    <property type="match status" value="2"/>
</dbReference>
<accession>A0ABS6K4P2</accession>
<comment type="subcellular location">
    <subcellularLocation>
        <location evidence="1">Cell membrane</location>
        <topology evidence="1">Multi-pass membrane protein</topology>
    </subcellularLocation>
</comment>
<feature type="transmembrane region" description="Helical" evidence="6">
    <location>
        <begin position="148"/>
        <end position="166"/>
    </location>
</feature>
<evidence type="ECO:0000313" key="9">
    <source>
        <dbReference type="Proteomes" id="UP001314681"/>
    </source>
</evidence>
<keyword evidence="9" id="KW-1185">Reference proteome</keyword>
<evidence type="ECO:0000256" key="1">
    <source>
        <dbReference type="ARBA" id="ARBA00004651"/>
    </source>
</evidence>
<organism evidence="8 9">
    <name type="scientific">Diplocloster modestus</name>
    <dbReference type="NCBI Taxonomy" id="2850322"/>
    <lineage>
        <taxon>Bacteria</taxon>
        <taxon>Bacillati</taxon>
        <taxon>Bacillota</taxon>
        <taxon>Clostridia</taxon>
        <taxon>Lachnospirales</taxon>
        <taxon>Lachnospiraceae</taxon>
        <taxon>Diplocloster</taxon>
    </lineage>
</organism>
<feature type="transmembrane region" description="Helical" evidence="6">
    <location>
        <begin position="172"/>
        <end position="194"/>
    </location>
</feature>
<comment type="caution">
    <text evidence="8">The sequence shown here is derived from an EMBL/GenBank/DDBJ whole genome shotgun (WGS) entry which is preliminary data.</text>
</comment>
<feature type="transmembrane region" description="Helical" evidence="6">
    <location>
        <begin position="102"/>
        <end position="122"/>
    </location>
</feature>
<dbReference type="RefSeq" id="WP_158350739.1">
    <property type="nucleotide sequence ID" value="NZ_JAHQCX010000003.1"/>
</dbReference>
<feature type="transmembrane region" description="Helical" evidence="6">
    <location>
        <begin position="286"/>
        <end position="304"/>
    </location>
</feature>
<proteinExistence type="predicted"/>
<evidence type="ECO:0000256" key="5">
    <source>
        <dbReference type="ARBA" id="ARBA00023136"/>
    </source>
</evidence>
<keyword evidence="5 6" id="KW-0472">Membrane</keyword>
<feature type="transmembrane region" description="Helical" evidence="6">
    <location>
        <begin position="349"/>
        <end position="372"/>
    </location>
</feature>